<protein>
    <recommendedName>
        <fullName evidence="1">YbaK/aminoacyl-tRNA synthetase-associated domain-containing protein</fullName>
    </recommendedName>
</protein>
<organism evidence="2 3">
    <name type="scientific">Nostoc piscinale CENA21</name>
    <dbReference type="NCBI Taxonomy" id="224013"/>
    <lineage>
        <taxon>Bacteria</taxon>
        <taxon>Bacillati</taxon>
        <taxon>Cyanobacteriota</taxon>
        <taxon>Cyanophyceae</taxon>
        <taxon>Nostocales</taxon>
        <taxon>Nostocaceae</taxon>
        <taxon>Nostoc</taxon>
    </lineage>
</organism>
<dbReference type="Proteomes" id="UP000062645">
    <property type="component" value="Chromosome"/>
</dbReference>
<reference evidence="2 3" key="2">
    <citation type="journal article" date="2016" name="Genome Announc.">
        <title>Draft Genome Sequence of the N2-Fixing Cyanobacterium Nostoc piscinale CENA21, Isolated from the Brazilian Amazon Floodplain.</title>
        <authorList>
            <person name="Leao T."/>
            <person name="Guimaraes P.I."/>
            <person name="de Melo A.G."/>
            <person name="Ramos R.T."/>
            <person name="Leao P.N."/>
            <person name="Silva A."/>
            <person name="Fiore M.F."/>
            <person name="Schneider M.P."/>
        </authorList>
    </citation>
    <scope>NUCLEOTIDE SEQUENCE [LARGE SCALE GENOMIC DNA]</scope>
    <source>
        <strain evidence="2 3">CENA21</strain>
    </source>
</reference>
<dbReference type="KEGG" id="npz:ACX27_00495"/>
<dbReference type="Gene3D" id="3.90.960.10">
    <property type="entry name" value="YbaK/aminoacyl-tRNA synthetase-associated domain"/>
    <property type="match status" value="1"/>
</dbReference>
<reference evidence="3" key="1">
    <citation type="submission" date="2015-07" db="EMBL/GenBank/DDBJ databases">
        <title>Genome Of Nitrogen-Fixing Cyanobacterium Nostoc piscinale CENA21 From Solimoes/Amazon River Floodplain Sediments And Comparative Genomics To Uncover Biosynthetic Natural Products Potential.</title>
        <authorList>
            <person name="Leao T.F."/>
            <person name="Leao P.N."/>
            <person name="Guimaraes P.I."/>
            <person name="de Melo A.G.C."/>
            <person name="Ramos R.T.J."/>
            <person name="Silva A."/>
            <person name="Fiore M.F."/>
            <person name="Schneider M.P.C."/>
        </authorList>
    </citation>
    <scope>NUCLEOTIDE SEQUENCE [LARGE SCALE GENOMIC DNA]</scope>
    <source>
        <strain evidence="3">CENA21</strain>
    </source>
</reference>
<dbReference type="InterPro" id="IPR036754">
    <property type="entry name" value="YbaK/aa-tRNA-synt-asso_dom_sf"/>
</dbReference>
<dbReference type="Pfam" id="PF04073">
    <property type="entry name" value="tRNA_edit"/>
    <property type="match status" value="1"/>
</dbReference>
<evidence type="ECO:0000313" key="3">
    <source>
        <dbReference type="Proteomes" id="UP000062645"/>
    </source>
</evidence>
<dbReference type="RefSeq" id="WP_062287061.1">
    <property type="nucleotide sequence ID" value="NZ_CP012036.1"/>
</dbReference>
<sequence length="71" mass="7769">MCDPETLSQILGTEVGGLAPFGYELNVQLVVSSTLFKQKYIYLNPGRNDATICISGEDFKSVMLGNKARIL</sequence>
<dbReference type="EMBL" id="CP012036">
    <property type="protein sequence ID" value="ALF51665.1"/>
    <property type="molecule type" value="Genomic_DNA"/>
</dbReference>
<gene>
    <name evidence="2" type="ORF">ACX27_00495</name>
</gene>
<dbReference type="SUPFAM" id="SSF55826">
    <property type="entry name" value="YbaK/ProRS associated domain"/>
    <property type="match status" value="1"/>
</dbReference>
<dbReference type="AlphaFoldDB" id="A0A0M4SN22"/>
<dbReference type="STRING" id="224013.ACX27_00495"/>
<keyword evidence="3" id="KW-1185">Reference proteome</keyword>
<dbReference type="CDD" id="cd04332">
    <property type="entry name" value="YbaK_like"/>
    <property type="match status" value="1"/>
</dbReference>
<proteinExistence type="predicted"/>
<feature type="domain" description="YbaK/aminoacyl-tRNA synthetase-associated" evidence="1">
    <location>
        <begin position="1"/>
        <end position="60"/>
    </location>
</feature>
<dbReference type="GO" id="GO:0002161">
    <property type="term" value="F:aminoacyl-tRNA deacylase activity"/>
    <property type="evidence" value="ECO:0007669"/>
    <property type="project" value="InterPro"/>
</dbReference>
<dbReference type="PATRIC" id="fig|224013.5.peg.115"/>
<evidence type="ECO:0000313" key="2">
    <source>
        <dbReference type="EMBL" id="ALF51665.1"/>
    </source>
</evidence>
<evidence type="ECO:0000259" key="1">
    <source>
        <dbReference type="Pfam" id="PF04073"/>
    </source>
</evidence>
<dbReference type="InterPro" id="IPR007214">
    <property type="entry name" value="YbaK/aa-tRNA-synth-assoc-dom"/>
</dbReference>
<accession>A0A0M4SN22</accession>
<name>A0A0M4SN22_9NOSO</name>